<evidence type="ECO:0000256" key="11">
    <source>
        <dbReference type="PROSITE-ProRule" id="PRU00103"/>
    </source>
</evidence>
<dbReference type="FunFam" id="3.30.1010.10:FF:000029">
    <property type="entry name" value="Serine/threonine-protein kinase SMG1"/>
    <property type="match status" value="1"/>
</dbReference>
<accession>U5D8D2</accession>
<comment type="catalytic activity">
    <reaction evidence="10">
        <text>L-seryl-[protein] + ATP = O-phospho-L-seryl-[protein] + ADP + H(+)</text>
        <dbReference type="Rhea" id="RHEA:17989"/>
        <dbReference type="Rhea" id="RHEA-COMP:9863"/>
        <dbReference type="Rhea" id="RHEA-COMP:11604"/>
        <dbReference type="ChEBI" id="CHEBI:15378"/>
        <dbReference type="ChEBI" id="CHEBI:29999"/>
        <dbReference type="ChEBI" id="CHEBI:30616"/>
        <dbReference type="ChEBI" id="CHEBI:83421"/>
        <dbReference type="ChEBI" id="CHEBI:456216"/>
        <dbReference type="EC" id="2.7.11.1"/>
    </reaction>
</comment>
<dbReference type="InterPro" id="IPR011009">
    <property type="entry name" value="Kinase-like_dom_sf"/>
</dbReference>
<feature type="repeat" description="HEAT" evidence="11">
    <location>
        <begin position="58"/>
        <end position="96"/>
    </location>
</feature>
<gene>
    <name evidence="16" type="ORF">AMTR_s00059p00199900</name>
</gene>
<protein>
    <recommendedName>
        <fullName evidence="2">non-specific serine/threonine protein kinase</fullName>
        <ecNumber evidence="2">2.7.11.1</ecNumber>
    </recommendedName>
</protein>
<dbReference type="Pfam" id="PF15785">
    <property type="entry name" value="SMG1"/>
    <property type="match status" value="1"/>
</dbReference>
<dbReference type="Gene3D" id="3.30.1010.10">
    <property type="entry name" value="Phosphatidylinositol 3-kinase Catalytic Subunit, Chain A, domain 4"/>
    <property type="match status" value="1"/>
</dbReference>
<feature type="compositionally biased region" description="Low complexity" evidence="13">
    <location>
        <begin position="3691"/>
        <end position="3702"/>
    </location>
</feature>
<dbReference type="EMBL" id="KI392312">
    <property type="protein sequence ID" value="ERN17677.1"/>
    <property type="molecule type" value="Genomic_DNA"/>
</dbReference>
<dbReference type="PROSITE" id="PS50290">
    <property type="entry name" value="PI3_4_KINASE_3"/>
    <property type="match status" value="1"/>
</dbReference>
<feature type="compositionally biased region" description="Polar residues" evidence="13">
    <location>
        <begin position="3573"/>
        <end position="3601"/>
    </location>
</feature>
<dbReference type="InterPro" id="IPR031559">
    <property type="entry name" value="SMG1"/>
</dbReference>
<dbReference type="SMART" id="SM00146">
    <property type="entry name" value="PI3Kc"/>
    <property type="match status" value="1"/>
</dbReference>
<dbReference type="SUPFAM" id="SSF56112">
    <property type="entry name" value="Protein kinase-like (PK-like)"/>
    <property type="match status" value="1"/>
</dbReference>
<keyword evidence="5" id="KW-0547">Nucleotide-binding</keyword>
<dbReference type="eggNOG" id="KOG0891">
    <property type="taxonomic scope" value="Eukaryota"/>
</dbReference>
<dbReference type="Gramene" id="ERN17677">
    <property type="protein sequence ID" value="ERN17677"/>
    <property type="gene ID" value="AMTR_s00059p00199900"/>
</dbReference>
<dbReference type="Gene3D" id="1.10.1070.11">
    <property type="entry name" value="Phosphatidylinositol 3-/4-kinase, catalytic domain"/>
    <property type="match status" value="1"/>
</dbReference>
<evidence type="ECO:0000259" key="15">
    <source>
        <dbReference type="PROSITE" id="PS51190"/>
    </source>
</evidence>
<dbReference type="KEGG" id="atr:18446022"/>
<evidence type="ECO:0000256" key="2">
    <source>
        <dbReference type="ARBA" id="ARBA00012513"/>
    </source>
</evidence>
<dbReference type="InterPro" id="IPR000403">
    <property type="entry name" value="PI3/4_kinase_cat_dom"/>
</dbReference>
<dbReference type="OrthoDB" id="10065496at2759"/>
<evidence type="ECO:0000256" key="1">
    <source>
        <dbReference type="ARBA" id="ARBA00011031"/>
    </source>
</evidence>
<evidence type="ECO:0000313" key="17">
    <source>
        <dbReference type="Proteomes" id="UP000017836"/>
    </source>
</evidence>
<evidence type="ECO:0000256" key="6">
    <source>
        <dbReference type="ARBA" id="ARBA00022777"/>
    </source>
</evidence>
<evidence type="ECO:0000256" key="8">
    <source>
        <dbReference type="ARBA" id="ARBA00023161"/>
    </source>
</evidence>
<feature type="domain" description="PI3K/PI4K catalytic" evidence="14">
    <location>
        <begin position="1992"/>
        <end position="2330"/>
    </location>
</feature>
<keyword evidence="3" id="KW-0723">Serine/threonine-protein kinase</keyword>
<dbReference type="Pfam" id="PF02260">
    <property type="entry name" value="FATC"/>
    <property type="match status" value="1"/>
</dbReference>
<feature type="compositionally biased region" description="Polar residues" evidence="13">
    <location>
        <begin position="3670"/>
        <end position="3683"/>
    </location>
</feature>
<dbReference type="InterPro" id="IPR036940">
    <property type="entry name" value="PI3/4_kinase_cat_sf"/>
</dbReference>
<name>U5D8D2_AMBTC</name>
<evidence type="ECO:0000256" key="3">
    <source>
        <dbReference type="ARBA" id="ARBA00022527"/>
    </source>
</evidence>
<evidence type="ECO:0000313" key="16">
    <source>
        <dbReference type="EMBL" id="ERN17677.1"/>
    </source>
</evidence>
<dbReference type="Proteomes" id="UP000017836">
    <property type="component" value="Unassembled WGS sequence"/>
</dbReference>
<dbReference type="OMA" id="MEQHGRI"/>
<evidence type="ECO:0000256" key="5">
    <source>
        <dbReference type="ARBA" id="ARBA00022741"/>
    </source>
</evidence>
<dbReference type="PANTHER" id="PTHR11139:SF71">
    <property type="entry name" value="SERINE_THREONINE-PROTEIN KINASE SMG1"/>
    <property type="match status" value="1"/>
</dbReference>
<evidence type="ECO:0000256" key="13">
    <source>
        <dbReference type="SAM" id="MobiDB-lite"/>
    </source>
</evidence>
<feature type="region of interest" description="Disordered" evidence="13">
    <location>
        <begin position="3633"/>
        <end position="3656"/>
    </location>
</feature>
<dbReference type="SUPFAM" id="SSF48371">
    <property type="entry name" value="ARM repeat"/>
    <property type="match status" value="2"/>
</dbReference>
<dbReference type="InterPro" id="IPR021133">
    <property type="entry name" value="HEAT_type_2"/>
</dbReference>
<reference evidence="17" key="1">
    <citation type="journal article" date="2013" name="Science">
        <title>The Amborella genome and the evolution of flowering plants.</title>
        <authorList>
            <consortium name="Amborella Genome Project"/>
        </authorList>
    </citation>
    <scope>NUCLEOTIDE SEQUENCE [LARGE SCALE GENOMIC DNA]</scope>
</reference>
<keyword evidence="4" id="KW-0808">Transferase</keyword>
<organism evidence="16 17">
    <name type="scientific">Amborella trichopoda</name>
    <dbReference type="NCBI Taxonomy" id="13333"/>
    <lineage>
        <taxon>Eukaryota</taxon>
        <taxon>Viridiplantae</taxon>
        <taxon>Streptophyta</taxon>
        <taxon>Embryophyta</taxon>
        <taxon>Tracheophyta</taxon>
        <taxon>Spermatophyta</taxon>
        <taxon>Magnoliopsida</taxon>
        <taxon>Amborellales</taxon>
        <taxon>Amborellaceae</taxon>
        <taxon>Amborella</taxon>
    </lineage>
</organism>
<dbReference type="InterPro" id="IPR003152">
    <property type="entry name" value="FATC_dom"/>
</dbReference>
<dbReference type="SMART" id="SM01343">
    <property type="entry name" value="FATC"/>
    <property type="match status" value="1"/>
</dbReference>
<comment type="similarity">
    <text evidence="1">Belongs to the PI3/PI4-kinase family.</text>
</comment>
<proteinExistence type="inferred from homology"/>
<evidence type="ECO:0000256" key="4">
    <source>
        <dbReference type="ARBA" id="ARBA00022679"/>
    </source>
</evidence>
<dbReference type="CDD" id="cd05170">
    <property type="entry name" value="PIKKc_SMG1"/>
    <property type="match status" value="1"/>
</dbReference>
<dbReference type="GO" id="GO:0004674">
    <property type="term" value="F:protein serine/threonine kinase activity"/>
    <property type="evidence" value="ECO:0000318"/>
    <property type="project" value="GO_Central"/>
</dbReference>
<dbReference type="InterPro" id="IPR039414">
    <property type="entry name" value="SMG1_PIKKc"/>
</dbReference>
<dbReference type="InterPro" id="IPR050517">
    <property type="entry name" value="DDR_Repair_Kinase"/>
</dbReference>
<dbReference type="STRING" id="13333.U5D8D2"/>
<feature type="compositionally biased region" description="Polar residues" evidence="13">
    <location>
        <begin position="3633"/>
        <end position="3654"/>
    </location>
</feature>
<dbReference type="InterPro" id="IPR018936">
    <property type="entry name" value="PI3/4_kinase_CS"/>
</dbReference>
<keyword evidence="12" id="KW-0175">Coiled coil</keyword>
<dbReference type="PROSITE" id="PS50077">
    <property type="entry name" value="HEAT_REPEAT"/>
    <property type="match status" value="1"/>
</dbReference>
<keyword evidence="7" id="KW-0067">ATP-binding</keyword>
<feature type="region of interest" description="Disordered" evidence="13">
    <location>
        <begin position="3670"/>
        <end position="3709"/>
    </location>
</feature>
<dbReference type="Pfam" id="PF00454">
    <property type="entry name" value="PI3_PI4_kinase"/>
    <property type="match status" value="1"/>
</dbReference>
<feature type="region of interest" description="Disordered" evidence="13">
    <location>
        <begin position="3566"/>
        <end position="3601"/>
    </location>
</feature>
<evidence type="ECO:0000256" key="9">
    <source>
        <dbReference type="ARBA" id="ARBA00047899"/>
    </source>
</evidence>
<evidence type="ECO:0000256" key="7">
    <source>
        <dbReference type="ARBA" id="ARBA00022840"/>
    </source>
</evidence>
<dbReference type="GO" id="GO:0005634">
    <property type="term" value="C:nucleus"/>
    <property type="evidence" value="ECO:0000318"/>
    <property type="project" value="GO_Central"/>
</dbReference>
<evidence type="ECO:0000259" key="14">
    <source>
        <dbReference type="PROSITE" id="PS50290"/>
    </source>
</evidence>
<evidence type="ECO:0000256" key="12">
    <source>
        <dbReference type="SAM" id="Coils"/>
    </source>
</evidence>
<comment type="catalytic activity">
    <reaction evidence="9">
        <text>L-threonyl-[protein] + ATP = O-phospho-L-threonyl-[protein] + ADP + H(+)</text>
        <dbReference type="Rhea" id="RHEA:46608"/>
        <dbReference type="Rhea" id="RHEA-COMP:11060"/>
        <dbReference type="Rhea" id="RHEA-COMP:11605"/>
        <dbReference type="ChEBI" id="CHEBI:15378"/>
        <dbReference type="ChEBI" id="CHEBI:30013"/>
        <dbReference type="ChEBI" id="CHEBI:30616"/>
        <dbReference type="ChEBI" id="CHEBI:61977"/>
        <dbReference type="ChEBI" id="CHEBI:456216"/>
        <dbReference type="EC" id="2.7.11.1"/>
    </reaction>
</comment>
<dbReference type="PROSITE" id="PS00916">
    <property type="entry name" value="PI3_4_KINASE_2"/>
    <property type="match status" value="1"/>
</dbReference>
<dbReference type="PROSITE" id="PS51190">
    <property type="entry name" value="FATC"/>
    <property type="match status" value="1"/>
</dbReference>
<dbReference type="InterPro" id="IPR016024">
    <property type="entry name" value="ARM-type_fold"/>
</dbReference>
<dbReference type="PANTHER" id="PTHR11139">
    <property type="entry name" value="ATAXIA TELANGIECTASIA MUTATED ATM -RELATED"/>
    <property type="match status" value="1"/>
</dbReference>
<dbReference type="FunFam" id="1.10.1070.11:FF:000023">
    <property type="entry name" value="serine/threonine-protein kinase SMG1 isoform X1"/>
    <property type="match status" value="1"/>
</dbReference>
<dbReference type="HOGENOM" id="CLU_000169_0_0_1"/>
<keyword evidence="8" id="KW-0866">Nonsense-mediated mRNA decay</keyword>
<evidence type="ECO:0000256" key="10">
    <source>
        <dbReference type="ARBA" id="ARBA00048679"/>
    </source>
</evidence>
<sequence length="3764" mass="418186">MQGLHHQQQQLAALLAAGLPEDESSDSDDSRISAINSLHHAIIHPHNLLLVARSSSFLSQGLSQLLSDKSYSVRRAAVTAYGSLCSVVCSPQMSSNGLQSPTVSGGLAERFMAWALPQFRDISIDNGAAAELAFEGLLEFFGSGEAGGIELYVLPTLKACQELLEDERTSLNLLRKLLGLLTIVSVKFSRSFQSHFIDIVDLLLGWALVPDLSESDRCIIMGTFLQFQKHWSVNSQFSLGLLAKFLGDMEVVLLDGTPVTPQQFRRLLALLSCFLTVLQATASGMLEMNLLAKICEPLQSMSPQLLSCLSMMGEKFGWSKWVKESCRCLMLLADILRERFSNFYILVVDILFQNLRENNGHSEEFHKVPLFQVHGVLKANLQLMSLQKLCLPPSAVKKLLCFDSPLSRLRLHPSHLVTGIIAATYLLLLQHGCRGVVDQALASLMEELNLLQSVLEKNLNCCDQFIHGYSELELLALIKFDLKILLSSVCLNAPGGLLSQVEVVRSKHERSVKLASFIFEKLDPFRAPFQSFLDLQVHTLSVLRKLSEVEFLSKHTLNQQSRKTGTSNEIGSDFHSVVTFKKEISFEIVGYLRKYSGYIVRALHSMSPLTVKLEAFEWLRSFCGAVMAVLSDANMNPSFNQTDSFYKASWQASIGSDFLSSILDAASDREVKVRSQVASILELLLQARLISPECFYSVAELALEKLGDPNIDTKTAFLRVISLFLPMAIYTCGCLEDKVRNSFSPAPSNFRLRSRCHWHWKLIFALKQLPHQLTSQQFVTILSYVCQRWKVPLSNWILRLLFSSLKSSKDSFSGQLEDSGKLGHDGILMNVKLESKMLEKICLANCLAAAWWSIHEAARHCITVRLRTHLGGPTQTFAALERMLLDIAHNLKLDTEPGEGGIIIGSPTVHLLPMRLLLDFVEALKKNTYNAYEGSYVMPSASLQSELFFRANKKVCEEWFSRMCEPMMNAGLALQCHSAVLHYSSSRLLDLRNVVVSSLKDKPRAQLTEILHSLRAKIGGDVLRVLRHLALSMCRCREPDALAGLQKWAVATFFSVLLDDTQHGSGPTGSFGPFSWITGLIYQAHGQYEKAAAHFSVLLQSEEALSSMGSDGVQFIIARALECFTALSDWKSLEAWLMELQALRARHAGKGYCGALTTAGNEINAIHALSRFDEGDIHGSWSYLDLTPKSSNELTVDPKQALHRSEQLLLQAMLYKDVNEVKMAEEIEKAKLMLDEPLSVLSLDGLPEAVGYAVQLHCIYAFEEGCKHLSIPIGSNPKQLPAMMSSLYQVVHYPINKVYEDCSLWIKILRVFRSVSPNSELTLKLFQQLITLARKQRNFMLAHRLLENLTSNLSVDANGALEGLFITNLQYERILLMNAEEKYEDAVRSLWSLLCPYILSPGNVVSDSNNVMKAKACLKLSSWLLEKDPKINWENIYLKIREDYQSFRVTGISDSEGTGLSDTNSSLFLEDIAGAATKLSSILCPTMGKSWLSYASWCYNRAKKYLSADDRVLESCTLLPTLLPEISLDQSGLTEEEVTKVNAIVRNLLLSSRVRKETNIVDEEVIVWADTEPPLENGKDVKGLVQKAIHLIQTAAGAPGSESISCESLPSMLSSQLQQAFLTANIGIEHSYVLSSVRELVNIFFSVRRRKVLLFGHAAHGYLQYLSHSTSKFHEDGYSDGLHLDLTKQKQESCCLRATLYVLHVLLNYGVELRDMLEHGLATVPPLPWQEITPQLFARLSSHPEQVVRKQLEGLLMTLAKLTPWSIVYPTLVDINAYEGEPSEELQRILGCLDKLHPELVKDVQMVINGLGMLTVLWEEQWLSTLQDLHTDVIRRVSLLKEEAARVAENATLSVSEKAKINAAKYSAMMAPVIVAVERRLASTSRTPDTPHEVWFQKEYGEQLKSAIATFKRPPISTAALGDVWRPFDAIAASLATHQKRSSLSLSDAAPQLAHLSSSNVPMPGLEKQISLYGSDGDQRAELHGIVTISSFCEQVTILSTKTKPKKLGLIGSDGQKYTYLLKGREDLRLDARIMQLLQAINGFLSSGSNIRARLLAVRYYSVTPISGRAGLIQWVDDVVSIYSVFKSWQSRIQLAQMANSSNLGNTIPPVPRPSDMFYGKIIPALKEKGIRRVISRRDWPHEVKRKVLVDLMKETPRQLLYREIWCASEGFKAFSSKLKRFSGSVAAMSMVGHILGLGDRHLDNILMDFSTGDVVHIDYNVCFDKGQRLKIPEIVPFRLTQTMEAALGLTGIEGTFRANCESVIGVLRKNKDIILMLLEVFVWDPLVEWTRGDGHDEATIGGEERKGMELAVSLSLFASRVQEIRVPLQEHHDLLLATIPAAESALERFAEVINKYEIASAFFYHADQERSSLLLHEASAKSVVAEATCNTEKTRATFEVQAREFAQAKAVAAENAQEAGLWVDHHGRVIDALRSGSIPDLQESLRLSSSGEALSLISAVQVAGVPLTVVPEPTLAHCSEIDGEIAQLSAEWDDGFHCAVNSLQAYAVALQRILPLNYVTTSKVHSWAQLLQVSVNNLSSDVLALTRRQAADLIAKAKGDSTFDSSVHQRYEAICIKMDKYVKEIKKVREECSELEESIESETETKSKDRLLSAFTKYMPPTNQLRRDEDVSGLVLVQSKHNDETKDPQMVAVEIEEKRAKVLSVLHIAAREMYIEVKEKLLGLPSTITERPFIVSGEDGLHHNSKISFSELEEQIEKCVLVAGVVNEVQHFSGLKFPRRGFDYPLDGNWASGFRTSILACRSLIDQMIDSVLPDLIRSVISYDTAVMDAFGFLSQIRGSVDTAVEQLIEVELEKMSLMDLEENYFVKVGLITEQQLALEEAAVKGRDNLSWEEAEELATQEEACRAQLDQLHQTWNQKDAHASSLTRRETQLRNSLNLSEKRFSSLTNFEQGGDMHVMRSNILLAALANSFSELESIDRMLSSFGTGESYSKTKPLSQAELVRSGYSLTDLIWKDVHLLKEHSFFVWRIGIIDSFFDSCIHDLTASADHNLGFDQLYSAQKKKLELKLQAHLDCYLRERVVPVLLDTLDKESEYLQLTIPETKDVGPNQPRREIGTVKRAHAMFEEYCNAHETARAAKAAVSLMKRRLRELSLNLQKACLEAVQLEWLHDLGLPYVQETRLILSGFLDDNSLSPMILELKRHKILEDIQVGMSSLARATDSLQACERTAGSAEEPLERAMGWACGGPSSSSGTGIGSTKVSGIPSEFHDHLITRKQLLWAAREQASGIIKICSSLLEFEASRDGHFRIPGEASAGRAPDDGRVWQQVYFNALTRLDITFHSFTRAEHDWKLAQSSMEAATSGLFSATNELSIALVKAKSASGDIQGVLTSMRDSTYEAGGALSSFGRVTRGHTALTTECGSMLEEVLAITDGIPDIYGLGKEAATVHKALMVDLTKANSILLPLESMLVSDVAAMANVISRERESKLELPLVQGQALYQTYCLKLRESCQPLRSLVPSLLHSVKELLILVTNLARSASLHAGNLHKALEGLGESQDGRSQGIVLSSSKLGGHDIFSIDEDKNFIRNEGASGYTVDDDFCPEDEWVSPPDSIYSSSPRSGVTSTENATIGGTSDPSNSASSFIGGVHEILSSEKPETQQYMEALNDGISSLAITESTSPPNTSDSQLKPLSSQPDREYNLAEDISVNYESLGNKNEVVTTEQDNGRGGNSDDPPSNADPSSRVPRGKNSYALSVLRRVEMKLDGRDIDGDRQLDIAAHVDHLIRQATSIDNLCNMYEGWTPWI</sequence>
<dbReference type="GO" id="GO:0005524">
    <property type="term" value="F:ATP binding"/>
    <property type="evidence" value="ECO:0007669"/>
    <property type="project" value="UniProtKB-KW"/>
</dbReference>
<dbReference type="EC" id="2.7.11.1" evidence="2"/>
<keyword evidence="17" id="KW-1185">Reference proteome</keyword>
<keyword evidence="6" id="KW-0418">Kinase</keyword>
<feature type="coiled-coil region" evidence="12">
    <location>
        <begin position="2579"/>
        <end position="2606"/>
    </location>
</feature>
<feature type="domain" description="FATC" evidence="15">
    <location>
        <begin position="3732"/>
        <end position="3764"/>
    </location>
</feature>
<dbReference type="GO" id="GO:0000184">
    <property type="term" value="P:nuclear-transcribed mRNA catabolic process, nonsense-mediated decay"/>
    <property type="evidence" value="ECO:0000318"/>
    <property type="project" value="GO_Central"/>
</dbReference>